<proteinExistence type="predicted"/>
<dbReference type="InterPro" id="IPR050572">
    <property type="entry name" value="Fe-S_Ferredoxin"/>
</dbReference>
<sequence>MAYNPIVDSDKCVGCGECVDVCPVEVYELQDGKSNAVNGEECLGCESCVEVCEHGAITIDEA</sequence>
<dbReference type="AlphaFoldDB" id="A0A9D2KK47"/>
<evidence type="ECO:0000256" key="7">
    <source>
        <dbReference type="ARBA" id="ARBA00023014"/>
    </source>
</evidence>
<accession>A0A9D2KK47</accession>
<evidence type="ECO:0000256" key="6">
    <source>
        <dbReference type="ARBA" id="ARBA00023004"/>
    </source>
</evidence>
<dbReference type="Pfam" id="PF13237">
    <property type="entry name" value="Fer4_10"/>
    <property type="match status" value="1"/>
</dbReference>
<organism evidence="9 10">
    <name type="scientific">Candidatus Mailhella merdigallinarum</name>
    <dbReference type="NCBI Taxonomy" id="2838658"/>
    <lineage>
        <taxon>Bacteria</taxon>
        <taxon>Pseudomonadati</taxon>
        <taxon>Thermodesulfobacteriota</taxon>
        <taxon>Desulfovibrionia</taxon>
        <taxon>Desulfovibrionales</taxon>
        <taxon>Desulfovibrionaceae</taxon>
        <taxon>Mailhella</taxon>
    </lineage>
</organism>
<dbReference type="EMBL" id="DXAN01000003">
    <property type="protein sequence ID" value="HJA07740.1"/>
    <property type="molecule type" value="Genomic_DNA"/>
</dbReference>
<keyword evidence="6" id="KW-0408">Iron</keyword>
<keyword evidence="1" id="KW-0813">Transport</keyword>
<evidence type="ECO:0000313" key="9">
    <source>
        <dbReference type="EMBL" id="HJA07740.1"/>
    </source>
</evidence>
<dbReference type="GO" id="GO:0051539">
    <property type="term" value="F:4 iron, 4 sulfur cluster binding"/>
    <property type="evidence" value="ECO:0007669"/>
    <property type="project" value="UniProtKB-KW"/>
</dbReference>
<evidence type="ECO:0000313" key="10">
    <source>
        <dbReference type="Proteomes" id="UP000824225"/>
    </source>
</evidence>
<evidence type="ECO:0000256" key="1">
    <source>
        <dbReference type="ARBA" id="ARBA00022448"/>
    </source>
</evidence>
<evidence type="ECO:0000256" key="5">
    <source>
        <dbReference type="ARBA" id="ARBA00022982"/>
    </source>
</evidence>
<dbReference type="Gene3D" id="3.30.70.20">
    <property type="match status" value="2"/>
</dbReference>
<evidence type="ECO:0000256" key="4">
    <source>
        <dbReference type="ARBA" id="ARBA00022737"/>
    </source>
</evidence>
<dbReference type="Proteomes" id="UP000824225">
    <property type="component" value="Unassembled WGS sequence"/>
</dbReference>
<dbReference type="InterPro" id="IPR017900">
    <property type="entry name" value="4Fe4S_Fe_S_CS"/>
</dbReference>
<keyword evidence="3" id="KW-0479">Metal-binding</keyword>
<keyword evidence="7" id="KW-0411">Iron-sulfur</keyword>
<gene>
    <name evidence="9" type="ORF">H9962_00905</name>
</gene>
<name>A0A9D2KK47_9BACT</name>
<reference evidence="9" key="2">
    <citation type="submission" date="2021-04" db="EMBL/GenBank/DDBJ databases">
        <authorList>
            <person name="Gilroy R."/>
        </authorList>
    </citation>
    <scope>NUCLEOTIDE SEQUENCE</scope>
    <source>
        <strain evidence="9">CHK186-16707</strain>
    </source>
</reference>
<feature type="domain" description="4Fe-4S ferredoxin-type" evidence="8">
    <location>
        <begin position="3"/>
        <end position="32"/>
    </location>
</feature>
<evidence type="ECO:0000256" key="3">
    <source>
        <dbReference type="ARBA" id="ARBA00022723"/>
    </source>
</evidence>
<keyword evidence="4" id="KW-0677">Repeat</keyword>
<dbReference type="PANTHER" id="PTHR43687:SF6">
    <property type="entry name" value="L-ASPARTATE SEMIALDEHYDE SULFURTRANSFERASE IRON-SULFUR SUBUNIT"/>
    <property type="match status" value="1"/>
</dbReference>
<keyword evidence="2" id="KW-0004">4Fe-4S</keyword>
<dbReference type="PROSITE" id="PS00198">
    <property type="entry name" value="4FE4S_FER_1"/>
    <property type="match status" value="2"/>
</dbReference>
<dbReference type="GO" id="GO:0046872">
    <property type="term" value="F:metal ion binding"/>
    <property type="evidence" value="ECO:0007669"/>
    <property type="project" value="UniProtKB-KW"/>
</dbReference>
<dbReference type="SUPFAM" id="SSF54862">
    <property type="entry name" value="4Fe-4S ferredoxins"/>
    <property type="match status" value="1"/>
</dbReference>
<protein>
    <submittedName>
        <fullName evidence="9">4Fe-4S dicluster domain-containing protein</fullName>
    </submittedName>
</protein>
<evidence type="ECO:0000256" key="2">
    <source>
        <dbReference type="ARBA" id="ARBA00022485"/>
    </source>
</evidence>
<comment type="caution">
    <text evidence="9">The sequence shown here is derived from an EMBL/GenBank/DDBJ whole genome shotgun (WGS) entry which is preliminary data.</text>
</comment>
<reference evidence="9" key="1">
    <citation type="journal article" date="2021" name="PeerJ">
        <title>Extensive microbial diversity within the chicken gut microbiome revealed by metagenomics and culture.</title>
        <authorList>
            <person name="Gilroy R."/>
            <person name="Ravi A."/>
            <person name="Getino M."/>
            <person name="Pursley I."/>
            <person name="Horton D.L."/>
            <person name="Alikhan N.F."/>
            <person name="Baker D."/>
            <person name="Gharbi K."/>
            <person name="Hall N."/>
            <person name="Watson M."/>
            <person name="Adriaenssens E.M."/>
            <person name="Foster-Nyarko E."/>
            <person name="Jarju S."/>
            <person name="Secka A."/>
            <person name="Antonio M."/>
            <person name="Oren A."/>
            <person name="Chaudhuri R.R."/>
            <person name="La Ragione R."/>
            <person name="Hildebrand F."/>
            <person name="Pallen M.J."/>
        </authorList>
    </citation>
    <scope>NUCLEOTIDE SEQUENCE</scope>
    <source>
        <strain evidence="9">CHK186-16707</strain>
    </source>
</reference>
<dbReference type="PANTHER" id="PTHR43687">
    <property type="entry name" value="ADENYLYLSULFATE REDUCTASE, BETA SUBUNIT"/>
    <property type="match status" value="1"/>
</dbReference>
<evidence type="ECO:0000259" key="8">
    <source>
        <dbReference type="PROSITE" id="PS51379"/>
    </source>
</evidence>
<dbReference type="PROSITE" id="PS51379">
    <property type="entry name" value="4FE4S_FER_2"/>
    <property type="match status" value="2"/>
</dbReference>
<dbReference type="InterPro" id="IPR017896">
    <property type="entry name" value="4Fe4S_Fe-S-bd"/>
</dbReference>
<feature type="domain" description="4Fe-4S ferredoxin-type" evidence="8">
    <location>
        <begin position="33"/>
        <end position="62"/>
    </location>
</feature>
<keyword evidence="5" id="KW-0249">Electron transport</keyword>